<dbReference type="Proteomes" id="UP000095141">
    <property type="component" value="Unassembled WGS sequence"/>
</dbReference>
<sequence length="86" mass="9648">MASNRLEDLNDLLFNELTRLDRDDIKPEELSHEIGRAKAMADVGNTIINNANTVLKAAEIYDRRVDSNMTLPHMIGINGDDKPKAK</sequence>
<proteinExistence type="predicted"/>
<dbReference type="EMBL" id="MCNS01000001">
    <property type="protein sequence ID" value="OCX50162.1"/>
    <property type="molecule type" value="Genomic_DNA"/>
</dbReference>
<organism evidence="1 2">
    <name type="scientific">Limosilactobacillus reuteri</name>
    <name type="common">Lactobacillus reuteri</name>
    <dbReference type="NCBI Taxonomy" id="1598"/>
    <lineage>
        <taxon>Bacteria</taxon>
        <taxon>Bacillati</taxon>
        <taxon>Bacillota</taxon>
        <taxon>Bacilli</taxon>
        <taxon>Lactobacillales</taxon>
        <taxon>Lactobacillaceae</taxon>
        <taxon>Limosilactobacillus</taxon>
    </lineage>
</organism>
<dbReference type="AlphaFoldDB" id="A0A1C2GFE2"/>
<reference evidence="1 2" key="1">
    <citation type="submission" date="2016-08" db="EMBL/GenBank/DDBJ databases">
        <title>Probiotic bacterium isolated from chicken gut.</title>
        <authorList>
            <person name="Levy J.L."/>
            <person name="Hassan H.M."/>
            <person name="Mendoza M.A."/>
        </authorList>
    </citation>
    <scope>NUCLEOTIDE SEQUENCE [LARGE SCALE GENOMIC DNA]</scope>
    <source>
        <strain evidence="1 2">P43</strain>
    </source>
</reference>
<gene>
    <name evidence="1" type="ORF">BFD03_01125</name>
</gene>
<evidence type="ECO:0000313" key="1">
    <source>
        <dbReference type="EMBL" id="OCX50162.1"/>
    </source>
</evidence>
<protein>
    <recommendedName>
        <fullName evidence="3">Phage protein</fullName>
    </recommendedName>
</protein>
<comment type="caution">
    <text evidence="1">The sequence shown here is derived from an EMBL/GenBank/DDBJ whole genome shotgun (WGS) entry which is preliminary data.</text>
</comment>
<evidence type="ECO:0000313" key="2">
    <source>
        <dbReference type="Proteomes" id="UP000095141"/>
    </source>
</evidence>
<dbReference type="RefSeq" id="WP_066035356.1">
    <property type="nucleotide sequence ID" value="NZ_CP136906.1"/>
</dbReference>
<name>A0A1C2GFE2_LIMRT</name>
<accession>A0A1C2GFE2</accession>
<evidence type="ECO:0008006" key="3">
    <source>
        <dbReference type="Google" id="ProtNLM"/>
    </source>
</evidence>